<reference evidence="1" key="1">
    <citation type="journal article" date="2014" name="Int. J. Syst. Evol. Microbiol.">
        <title>Complete genome sequence of Corynebacterium casei LMG S-19264T (=DSM 44701T), isolated from a smear-ripened cheese.</title>
        <authorList>
            <consortium name="US DOE Joint Genome Institute (JGI-PGF)"/>
            <person name="Walter F."/>
            <person name="Albersmeier A."/>
            <person name="Kalinowski J."/>
            <person name="Ruckert C."/>
        </authorList>
    </citation>
    <scope>NUCLEOTIDE SEQUENCE</scope>
    <source>
        <strain evidence="1">VKM Ac-1020</strain>
    </source>
</reference>
<keyword evidence="2" id="KW-1185">Reference proteome</keyword>
<accession>A0A9W6LUU5</accession>
<evidence type="ECO:0000313" key="2">
    <source>
        <dbReference type="Proteomes" id="UP001142462"/>
    </source>
</evidence>
<protein>
    <submittedName>
        <fullName evidence="1">Uncharacterized protein</fullName>
    </submittedName>
</protein>
<evidence type="ECO:0000313" key="1">
    <source>
        <dbReference type="EMBL" id="GLJ59874.1"/>
    </source>
</evidence>
<dbReference type="EMBL" id="BSEJ01000001">
    <property type="protein sequence ID" value="GLJ59874.1"/>
    <property type="molecule type" value="Genomic_DNA"/>
</dbReference>
<reference evidence="1" key="2">
    <citation type="submission" date="2023-01" db="EMBL/GenBank/DDBJ databases">
        <authorList>
            <person name="Sun Q."/>
            <person name="Evtushenko L."/>
        </authorList>
    </citation>
    <scope>NUCLEOTIDE SEQUENCE</scope>
    <source>
        <strain evidence="1">VKM Ac-1020</strain>
    </source>
</reference>
<comment type="caution">
    <text evidence="1">The sequence shown here is derived from an EMBL/GenBank/DDBJ whole genome shotgun (WGS) entry which is preliminary data.</text>
</comment>
<dbReference type="AlphaFoldDB" id="A0A9W6LUU5"/>
<dbReference type="RefSeq" id="WP_271171614.1">
    <property type="nucleotide sequence ID" value="NZ_BSEJ01000001.1"/>
</dbReference>
<sequence length="99" mass="11488">MLTPLPSRRFDPPYRVPWRVDRADPAHPRVLNASREPADFVRAFVHDDVAPPSSEHWGLVLPEEICELCLCERALASTLVTLAWFRPGEDDEYLWRFCL</sequence>
<proteinExistence type="predicted"/>
<dbReference type="Proteomes" id="UP001142462">
    <property type="component" value="Unassembled WGS sequence"/>
</dbReference>
<gene>
    <name evidence="1" type="ORF">GCM10017576_00030</name>
</gene>
<name>A0A9W6LUU5_9MICO</name>
<organism evidence="1 2">
    <name type="scientific">Microbacterium barkeri</name>
    <dbReference type="NCBI Taxonomy" id="33917"/>
    <lineage>
        <taxon>Bacteria</taxon>
        <taxon>Bacillati</taxon>
        <taxon>Actinomycetota</taxon>
        <taxon>Actinomycetes</taxon>
        <taxon>Micrococcales</taxon>
        <taxon>Microbacteriaceae</taxon>
        <taxon>Microbacterium</taxon>
    </lineage>
</organism>